<keyword evidence="7" id="KW-1185">Reference proteome</keyword>
<sequence length="143" mass="16588">MTAQVAAAGLIVYRRLHSQIEYLLLKHSYGRKHWTPPKGHVDPGEKEFDTALRETYEEAGLDKTQMILDETFHIEIFYPVKDASKRVIYWLSQVKDPNVKVTLSSEHSDFKWCSLKEALDIVEFHNTRDIFNKATAHLEKKSA</sequence>
<dbReference type="RefSeq" id="XP_036368074.1">
    <property type="nucleotide sequence ID" value="XM_036512181.1"/>
</dbReference>
<dbReference type="InterPro" id="IPR003565">
    <property type="entry name" value="Tetra_PHTase"/>
</dbReference>
<evidence type="ECO:0000313" key="8">
    <source>
        <dbReference type="RefSeq" id="XP_029649573.1"/>
    </source>
</evidence>
<dbReference type="GO" id="GO:0000166">
    <property type="term" value="F:nucleotide binding"/>
    <property type="evidence" value="ECO:0007669"/>
    <property type="project" value="UniProtKB-KW"/>
</dbReference>
<dbReference type="InterPro" id="IPR020084">
    <property type="entry name" value="NUDIX_hydrolase_CS"/>
</dbReference>
<dbReference type="KEGG" id="osn:115223230"/>
<gene>
    <name evidence="8 9 10 11" type="primary">LOC115223230</name>
</gene>
<protein>
    <recommendedName>
        <fullName evidence="2">Bis(5'-nucleosyl)-tetraphosphatase [asymmetrical]</fullName>
    </recommendedName>
    <alternativeName>
        <fullName evidence="5">Diadenosine 5',5'''-P1,P4-tetraphosphate asymmetrical hydrolase</fullName>
    </alternativeName>
</protein>
<dbReference type="Gene3D" id="3.90.79.10">
    <property type="entry name" value="Nucleoside Triphosphate Pyrophosphohydrolase"/>
    <property type="match status" value="1"/>
</dbReference>
<dbReference type="RefSeq" id="XP_036368076.1">
    <property type="nucleotide sequence ID" value="XM_036512183.1"/>
</dbReference>
<evidence type="ECO:0000313" key="7">
    <source>
        <dbReference type="Proteomes" id="UP000515154"/>
    </source>
</evidence>
<evidence type="ECO:0000259" key="6">
    <source>
        <dbReference type="PROSITE" id="PS51462"/>
    </source>
</evidence>
<dbReference type="PROSITE" id="PS00893">
    <property type="entry name" value="NUDIX_BOX"/>
    <property type="match status" value="1"/>
</dbReference>
<evidence type="ECO:0000256" key="2">
    <source>
        <dbReference type="ARBA" id="ARBA00018911"/>
    </source>
</evidence>
<dbReference type="InterPro" id="IPR000086">
    <property type="entry name" value="NUDIX_hydrolase_dom"/>
</dbReference>
<organism evidence="7 8">
    <name type="scientific">Octopus sinensis</name>
    <name type="common">East Asian common octopus</name>
    <dbReference type="NCBI Taxonomy" id="2607531"/>
    <lineage>
        <taxon>Eukaryota</taxon>
        <taxon>Metazoa</taxon>
        <taxon>Spiralia</taxon>
        <taxon>Lophotrochozoa</taxon>
        <taxon>Mollusca</taxon>
        <taxon>Cephalopoda</taxon>
        <taxon>Coleoidea</taxon>
        <taxon>Octopodiformes</taxon>
        <taxon>Octopoda</taxon>
        <taxon>Incirrata</taxon>
        <taxon>Octopodidae</taxon>
        <taxon>Octopus</taxon>
    </lineage>
</organism>
<evidence type="ECO:0000256" key="1">
    <source>
        <dbReference type="ARBA" id="ARBA00005582"/>
    </source>
</evidence>
<evidence type="ECO:0000256" key="5">
    <source>
        <dbReference type="ARBA" id="ARBA00032644"/>
    </source>
</evidence>
<comment type="similarity">
    <text evidence="1">Belongs to the Nudix hydrolase family.</text>
</comment>
<reference evidence="8 9" key="1">
    <citation type="submission" date="2025-08" db="UniProtKB">
        <authorList>
            <consortium name="RefSeq"/>
        </authorList>
    </citation>
    <scope>IDENTIFICATION</scope>
</reference>
<dbReference type="SUPFAM" id="SSF55811">
    <property type="entry name" value="Nudix"/>
    <property type="match status" value="1"/>
</dbReference>
<name>A0A6P7TEG4_9MOLL</name>
<accession>A0A6P7TEG4</accession>
<dbReference type="PROSITE" id="PS51462">
    <property type="entry name" value="NUDIX"/>
    <property type="match status" value="1"/>
</dbReference>
<keyword evidence="3" id="KW-0547">Nucleotide-binding</keyword>
<keyword evidence="4" id="KW-0378">Hydrolase</keyword>
<evidence type="ECO:0000313" key="11">
    <source>
        <dbReference type="RefSeq" id="XP_036368076.1"/>
    </source>
</evidence>
<dbReference type="GO" id="GO:0006754">
    <property type="term" value="P:ATP biosynthetic process"/>
    <property type="evidence" value="ECO:0007669"/>
    <property type="project" value="TreeGrafter"/>
</dbReference>
<proteinExistence type="inferred from homology"/>
<dbReference type="RefSeq" id="XP_036368075.1">
    <property type="nucleotide sequence ID" value="XM_036512182.1"/>
</dbReference>
<dbReference type="Proteomes" id="UP000515154">
    <property type="component" value="Linkage group LG22"/>
</dbReference>
<evidence type="ECO:0000313" key="10">
    <source>
        <dbReference type="RefSeq" id="XP_036368075.1"/>
    </source>
</evidence>
<dbReference type="PANTHER" id="PTHR21340:SF0">
    <property type="entry name" value="BIS(5'-NUCLEOSYL)-TETRAPHOSPHATASE [ASYMMETRICAL]"/>
    <property type="match status" value="1"/>
</dbReference>
<dbReference type="Pfam" id="PF00293">
    <property type="entry name" value="NUDIX"/>
    <property type="match status" value="1"/>
</dbReference>
<feature type="domain" description="Nudix hydrolase" evidence="6">
    <location>
        <begin position="3"/>
        <end position="137"/>
    </location>
</feature>
<dbReference type="GO" id="GO:0006167">
    <property type="term" value="P:AMP biosynthetic process"/>
    <property type="evidence" value="ECO:0007669"/>
    <property type="project" value="TreeGrafter"/>
</dbReference>
<dbReference type="PRINTS" id="PR01405">
    <property type="entry name" value="TETRPHPHTASE"/>
</dbReference>
<evidence type="ECO:0000256" key="4">
    <source>
        <dbReference type="ARBA" id="ARBA00022801"/>
    </source>
</evidence>
<dbReference type="PANTHER" id="PTHR21340">
    <property type="entry name" value="DIADENOSINE 5,5-P1,P4-TETRAPHOSPHATE PYROPHOSPHOHYDROLASE MUTT"/>
    <property type="match status" value="1"/>
</dbReference>
<dbReference type="CDD" id="cd03428">
    <property type="entry name" value="NUDIX_Ap4A_Nudt2"/>
    <property type="match status" value="1"/>
</dbReference>
<dbReference type="InterPro" id="IPR015797">
    <property type="entry name" value="NUDIX_hydrolase-like_dom_sf"/>
</dbReference>
<dbReference type="GO" id="GO:0004081">
    <property type="term" value="F:bis(5'-nucleosyl)-tetraphosphatase (asymmetrical) activity"/>
    <property type="evidence" value="ECO:0007669"/>
    <property type="project" value="TreeGrafter"/>
</dbReference>
<evidence type="ECO:0000256" key="3">
    <source>
        <dbReference type="ARBA" id="ARBA00022741"/>
    </source>
</evidence>
<dbReference type="AlphaFoldDB" id="A0A6P7TEG4"/>
<dbReference type="InterPro" id="IPR051325">
    <property type="entry name" value="Nudix_hydrolase_domain"/>
</dbReference>
<evidence type="ECO:0000313" key="9">
    <source>
        <dbReference type="RefSeq" id="XP_036368074.1"/>
    </source>
</evidence>
<dbReference type="RefSeq" id="XP_029649573.1">
    <property type="nucleotide sequence ID" value="XM_029793713.2"/>
</dbReference>